<accession>A0A2N9L9T7</accession>
<feature type="chain" id="PRO_5014725023" description="DUF2846 domain-containing protein" evidence="1">
    <location>
        <begin position="21"/>
        <end position="171"/>
    </location>
</feature>
<proteinExistence type="predicted"/>
<reference evidence="3" key="1">
    <citation type="submission" date="2018-02" db="EMBL/GenBank/DDBJ databases">
        <authorList>
            <person name="Hausmann B."/>
        </authorList>
    </citation>
    <scope>NUCLEOTIDE SEQUENCE [LARGE SCALE GENOMIC DNA]</scope>
    <source>
        <strain evidence="3">Peat soil MAG SbA5</strain>
    </source>
</reference>
<dbReference type="Proteomes" id="UP000239735">
    <property type="component" value="Unassembled WGS sequence"/>
</dbReference>
<evidence type="ECO:0000256" key="1">
    <source>
        <dbReference type="SAM" id="SignalP"/>
    </source>
</evidence>
<evidence type="ECO:0000313" key="2">
    <source>
        <dbReference type="EMBL" id="SPE20059.1"/>
    </source>
</evidence>
<name>A0A2N9L9T7_9BACT</name>
<dbReference type="EMBL" id="OKRB01000082">
    <property type="protein sequence ID" value="SPE20059.1"/>
    <property type="molecule type" value="Genomic_DNA"/>
</dbReference>
<dbReference type="OrthoDB" id="9828656at2"/>
<feature type="signal peptide" evidence="1">
    <location>
        <begin position="1"/>
        <end position="20"/>
    </location>
</feature>
<sequence length="171" mass="18536">MTALLRIALIAALSVAPCLAQTGTVTFYTPGNSVKSTAAGLLPRSQQPFTGWLFDGSQPLAHVQPGRFMTFHLKPGAHSFTVPWHSTQPGKEPLVINVEGGFQHCIRLSAKMTNLEVFPFQWLNSEIKEVPCQQAQSEAAHMKPIDIKRVDPAARTELGPAAAFPGDSQPH</sequence>
<evidence type="ECO:0008006" key="4">
    <source>
        <dbReference type="Google" id="ProtNLM"/>
    </source>
</evidence>
<keyword evidence="1" id="KW-0732">Signal</keyword>
<evidence type="ECO:0000313" key="3">
    <source>
        <dbReference type="Proteomes" id="UP000239735"/>
    </source>
</evidence>
<dbReference type="AlphaFoldDB" id="A0A2N9L9T7"/>
<protein>
    <recommendedName>
        <fullName evidence="4">DUF2846 domain-containing protein</fullName>
    </recommendedName>
</protein>
<gene>
    <name evidence="2" type="ORF">SBA5_260003</name>
</gene>
<organism evidence="2 3">
    <name type="scientific">Candidatus Sulfuritelmatomonas gaucii</name>
    <dbReference type="NCBI Taxonomy" id="2043161"/>
    <lineage>
        <taxon>Bacteria</taxon>
        <taxon>Pseudomonadati</taxon>
        <taxon>Acidobacteriota</taxon>
        <taxon>Terriglobia</taxon>
        <taxon>Terriglobales</taxon>
        <taxon>Acidobacteriaceae</taxon>
        <taxon>Candidatus Sulfuritelmatomonas</taxon>
    </lineage>
</organism>